<evidence type="ECO:0000256" key="2">
    <source>
        <dbReference type="ARBA" id="ARBA00022676"/>
    </source>
</evidence>
<evidence type="ECO:0000256" key="6">
    <source>
        <dbReference type="ARBA" id="ARBA00023136"/>
    </source>
</evidence>
<sequence>MLFLGIALLALFYYRITTNLSLIIKTNQQSHIFLLPHLLIFLCELLFTFHWVLHQAFRWRPVKRTVYPERLTRDDDDKLPPVDVFICTADPIKEPSLGVMNTVISAMALDYPPDKLSVYLSDDGGSFVTLRAMKEAWRFSKWWVPFVRKYEVKIGCPEAYFSGAESDEAKFVSRSEFVTEKMEIKVIYIYI</sequence>
<dbReference type="PANTHER" id="PTHR13301">
    <property type="entry name" value="X-BOX TRANSCRIPTION FACTOR-RELATED"/>
    <property type="match status" value="1"/>
</dbReference>
<keyword evidence="11" id="KW-1185">Reference proteome</keyword>
<evidence type="ECO:0000256" key="3">
    <source>
        <dbReference type="ARBA" id="ARBA00022679"/>
    </source>
</evidence>
<dbReference type="GO" id="GO:0030244">
    <property type="term" value="P:cellulose biosynthetic process"/>
    <property type="evidence" value="ECO:0007669"/>
    <property type="project" value="InterPro"/>
</dbReference>
<feature type="transmembrane region" description="Helical" evidence="9">
    <location>
        <begin position="31"/>
        <end position="53"/>
    </location>
</feature>
<protein>
    <submittedName>
        <fullName evidence="10">Cellulose synthase-like protein g3</fullName>
    </submittedName>
</protein>
<evidence type="ECO:0000313" key="10">
    <source>
        <dbReference type="EMBL" id="GFP95891.1"/>
    </source>
</evidence>
<feature type="binding site" evidence="8">
    <location>
        <position position="94"/>
    </location>
    <ligand>
        <name>UDP-alpha-D-glucose</name>
        <dbReference type="ChEBI" id="CHEBI:58885"/>
    </ligand>
</feature>
<keyword evidence="4 9" id="KW-0812">Transmembrane</keyword>
<evidence type="ECO:0000256" key="4">
    <source>
        <dbReference type="ARBA" id="ARBA00022692"/>
    </source>
</evidence>
<dbReference type="GO" id="GO:0016760">
    <property type="term" value="F:cellulose synthase (UDP-forming) activity"/>
    <property type="evidence" value="ECO:0007669"/>
    <property type="project" value="InterPro"/>
</dbReference>
<evidence type="ECO:0000256" key="1">
    <source>
        <dbReference type="ARBA" id="ARBA00004127"/>
    </source>
</evidence>
<evidence type="ECO:0000256" key="9">
    <source>
        <dbReference type="SAM" id="Phobius"/>
    </source>
</evidence>
<keyword evidence="3" id="KW-0808">Transferase</keyword>
<dbReference type="Pfam" id="PF03552">
    <property type="entry name" value="Cellulose_synt"/>
    <property type="match status" value="1"/>
</dbReference>
<dbReference type="FunFam" id="3.90.550.10:FF:000194">
    <property type="entry name" value="Cellulose synthase-like protein G2 isoform A"/>
    <property type="match status" value="1"/>
</dbReference>
<gene>
    <name evidence="10" type="ORF">PHJA_001733300</name>
</gene>
<keyword evidence="2" id="KW-0328">Glycosyltransferase</keyword>
<keyword evidence="6 9" id="KW-0472">Membrane</keyword>
<dbReference type="GO" id="GO:0012505">
    <property type="term" value="C:endomembrane system"/>
    <property type="evidence" value="ECO:0007669"/>
    <property type="project" value="UniProtKB-SubCell"/>
</dbReference>
<keyword evidence="5 9" id="KW-1133">Transmembrane helix</keyword>
<dbReference type="GO" id="GO:0016020">
    <property type="term" value="C:membrane"/>
    <property type="evidence" value="ECO:0007669"/>
    <property type="project" value="InterPro"/>
</dbReference>
<organism evidence="10 11">
    <name type="scientific">Phtheirospermum japonicum</name>
    <dbReference type="NCBI Taxonomy" id="374723"/>
    <lineage>
        <taxon>Eukaryota</taxon>
        <taxon>Viridiplantae</taxon>
        <taxon>Streptophyta</taxon>
        <taxon>Embryophyta</taxon>
        <taxon>Tracheophyta</taxon>
        <taxon>Spermatophyta</taxon>
        <taxon>Magnoliopsida</taxon>
        <taxon>eudicotyledons</taxon>
        <taxon>Gunneridae</taxon>
        <taxon>Pentapetalae</taxon>
        <taxon>asterids</taxon>
        <taxon>lamiids</taxon>
        <taxon>Lamiales</taxon>
        <taxon>Orobanchaceae</taxon>
        <taxon>Orobanchaceae incertae sedis</taxon>
        <taxon>Phtheirospermum</taxon>
    </lineage>
</organism>
<dbReference type="InterPro" id="IPR005150">
    <property type="entry name" value="Cellulose_synth"/>
</dbReference>
<evidence type="ECO:0000256" key="5">
    <source>
        <dbReference type="ARBA" id="ARBA00022989"/>
    </source>
</evidence>
<accession>A0A830CNG4</accession>
<feature type="binding site" evidence="8">
    <location>
        <position position="123"/>
    </location>
    <ligand>
        <name>UDP-alpha-D-glucose</name>
        <dbReference type="ChEBI" id="CHEBI:58885"/>
    </ligand>
</feature>
<evidence type="ECO:0000313" key="11">
    <source>
        <dbReference type="Proteomes" id="UP000653305"/>
    </source>
</evidence>
<dbReference type="EMBL" id="BMAC01000410">
    <property type="protein sequence ID" value="GFP95891.1"/>
    <property type="molecule type" value="Genomic_DNA"/>
</dbReference>
<keyword evidence="7" id="KW-0961">Cell wall biogenesis/degradation</keyword>
<evidence type="ECO:0000256" key="8">
    <source>
        <dbReference type="PIRSR" id="PIRSR605150-2"/>
    </source>
</evidence>
<dbReference type="OrthoDB" id="72851at2759"/>
<proteinExistence type="predicted"/>
<dbReference type="Proteomes" id="UP000653305">
    <property type="component" value="Unassembled WGS sequence"/>
</dbReference>
<feature type="binding site" evidence="8">
    <location>
        <position position="93"/>
    </location>
    <ligand>
        <name>UDP-alpha-D-glucose</name>
        <dbReference type="ChEBI" id="CHEBI:58885"/>
    </ligand>
</feature>
<name>A0A830CNG4_9LAMI</name>
<dbReference type="Gene3D" id="3.90.550.10">
    <property type="entry name" value="Spore Coat Polysaccharide Biosynthesis Protein SpsA, Chain A"/>
    <property type="match status" value="1"/>
</dbReference>
<dbReference type="InterPro" id="IPR029044">
    <property type="entry name" value="Nucleotide-diphossugar_trans"/>
</dbReference>
<evidence type="ECO:0000256" key="7">
    <source>
        <dbReference type="ARBA" id="ARBA00023316"/>
    </source>
</evidence>
<dbReference type="AlphaFoldDB" id="A0A830CNG4"/>
<comment type="subcellular location">
    <subcellularLocation>
        <location evidence="1">Endomembrane system</location>
        <topology evidence="1">Multi-pass membrane protein</topology>
    </subcellularLocation>
</comment>
<comment type="caution">
    <text evidence="10">The sequence shown here is derived from an EMBL/GenBank/DDBJ whole genome shotgun (WGS) entry which is preliminary data.</text>
</comment>
<reference evidence="10" key="1">
    <citation type="submission" date="2020-07" db="EMBL/GenBank/DDBJ databases">
        <title>Ethylene signaling mediates host invasion by parasitic plants.</title>
        <authorList>
            <person name="Yoshida S."/>
        </authorList>
    </citation>
    <scope>NUCLEOTIDE SEQUENCE</scope>
    <source>
        <strain evidence="10">Okayama</strain>
    </source>
</reference>
<dbReference type="GO" id="GO:0071555">
    <property type="term" value="P:cell wall organization"/>
    <property type="evidence" value="ECO:0007669"/>
    <property type="project" value="UniProtKB-KW"/>
</dbReference>